<protein>
    <submittedName>
        <fullName evidence="2">Malto-oligosyltrehalose synthase</fullName>
        <ecNumber evidence="2">5.4.99.15</ecNumber>
    </submittedName>
</protein>
<dbReference type="EC" id="5.4.99.15" evidence="2"/>
<name>A0ABU2L2U5_9ACTN</name>
<dbReference type="EMBL" id="JAVREN010000002">
    <property type="protein sequence ID" value="MDT0305726.1"/>
    <property type="molecule type" value="Genomic_DNA"/>
</dbReference>
<dbReference type="Proteomes" id="UP001183388">
    <property type="component" value="Unassembled WGS sequence"/>
</dbReference>
<dbReference type="Gene3D" id="1.10.10.470">
    <property type="entry name" value="Maltooligosyl trehalose synthase, domain 4"/>
    <property type="match status" value="1"/>
</dbReference>
<dbReference type="NCBIfam" id="TIGR02401">
    <property type="entry name" value="trehalose_TreY"/>
    <property type="match status" value="1"/>
</dbReference>
<dbReference type="PANTHER" id="PTHR10357:SF216">
    <property type="entry name" value="MALTOOLIGOSYL TREHALOSE SYNTHASE-RELATED"/>
    <property type="match status" value="1"/>
</dbReference>
<dbReference type="GO" id="GO:0047470">
    <property type="term" value="F:(1,4)-alpha-D-glucan 1-alpha-D-glucosylmutase activity"/>
    <property type="evidence" value="ECO:0007669"/>
    <property type="project" value="UniProtKB-EC"/>
</dbReference>
<dbReference type="InterPro" id="IPR012767">
    <property type="entry name" value="Trehalose_TreY"/>
</dbReference>
<dbReference type="SMART" id="SM00642">
    <property type="entry name" value="Aamy"/>
    <property type="match status" value="1"/>
</dbReference>
<dbReference type="Gene3D" id="1.10.150.200">
    <property type="entry name" value="Maltooligosyl trehalose synthase, domain 3"/>
    <property type="match status" value="1"/>
</dbReference>
<dbReference type="SUPFAM" id="SSF51445">
    <property type="entry name" value="(Trans)glycosidases"/>
    <property type="match status" value="1"/>
</dbReference>
<dbReference type="PANTHER" id="PTHR10357">
    <property type="entry name" value="ALPHA-AMYLASE FAMILY MEMBER"/>
    <property type="match status" value="1"/>
</dbReference>
<sequence length="808" mass="87172">MTPARRPPTSTYRVQLQPDFPFAAAAGLAPYAAALGVTHLHLSPVLEAVPGSLHGYDVTDHGRVRAELGGEEGLRELSAAAREHGLGLVLDIVPNHMAVPERLELNAPLWEVLRDGPGAARACYFDIDWDAGGGRVLLPVLGGPLGAELERFTVDGSVLRYGTRTFPLRPGTEDLPLPELLDAQHYRPAWWRLGRTELNYRRFFAVSELIGLRVEDPEVFEATHATVLRLLAEGVVDGLRVDHPDGLADPSGYVRRLADRADRARGGERTWIAVEKILGPGERLPASWPVAGTTGYDALRHVDAVLTDPEGAAGLTEHYRAFTGAPPALGGEWTATVRRAAYRMITHELAAEGERLARIAARVCADVPELRLRDHAPSALRTALVELLVRLPVYRPYVTADAPPSPVDEALLVTAADGARDAFPVREEAAAVDTVRELALGRFGEGPGLSDFRVRFGQVSSALRAKAMEDTACYRYAPLLSAAEVGGDPGRPALPPADFHAFCARIQRDWPLTGTVLATHDTKRSGDVRAAVVALAEHPVGWAESVSRLTEETAAAGVRAPDPHVAWIAWQTAFAFDFPERERLVAALLKTARETALHTTWTEPDEAYEAALERFVLGGPCGPAFYRLAEFARELGPQIRANVLGSALLHLTMPGVPDVYRGSERHYLALVDPDNRRLPRLPVAQLAALDREPATGYDLATEKLRLTAAALRLRRERPAWFGPEGAYEPLAAAGPAAEHCLAFARGGGAVTVVSRLTRRLEGAGGWDATELPLPPGTWESALTGQGFAGRARLAELLAASPVALLVRG</sequence>
<accession>A0ABU2L2U5</accession>
<keyword evidence="2" id="KW-0413">Isomerase</keyword>
<dbReference type="InterPro" id="IPR017853">
    <property type="entry name" value="GH"/>
</dbReference>
<dbReference type="Pfam" id="PF00128">
    <property type="entry name" value="Alpha-amylase"/>
    <property type="match status" value="1"/>
</dbReference>
<gene>
    <name evidence="2" type="primary">treY</name>
    <name evidence="2" type="ORF">RM780_01950</name>
</gene>
<dbReference type="CDD" id="cd11336">
    <property type="entry name" value="AmyAc_MTSase"/>
    <property type="match status" value="1"/>
</dbReference>
<comment type="caution">
    <text evidence="2">The sequence shown here is derived from an EMBL/GenBank/DDBJ whole genome shotgun (WGS) entry which is preliminary data.</text>
</comment>
<organism evidence="2 3">
    <name type="scientific">Streptomyces boetiae</name>
    <dbReference type="NCBI Taxonomy" id="3075541"/>
    <lineage>
        <taxon>Bacteria</taxon>
        <taxon>Bacillati</taxon>
        <taxon>Actinomycetota</taxon>
        <taxon>Actinomycetes</taxon>
        <taxon>Kitasatosporales</taxon>
        <taxon>Streptomycetaceae</taxon>
        <taxon>Streptomyces</taxon>
    </lineage>
</organism>
<feature type="domain" description="Glycosyl hydrolase family 13 catalytic" evidence="1">
    <location>
        <begin position="8"/>
        <end position="714"/>
    </location>
</feature>
<reference evidence="3" key="1">
    <citation type="submission" date="2023-07" db="EMBL/GenBank/DDBJ databases">
        <title>30 novel species of actinomycetes from the DSMZ collection.</title>
        <authorList>
            <person name="Nouioui I."/>
        </authorList>
    </citation>
    <scope>NUCLEOTIDE SEQUENCE [LARGE SCALE GENOMIC DNA]</scope>
    <source>
        <strain evidence="3">DSM 44917</strain>
    </source>
</reference>
<dbReference type="Gene3D" id="3.30.1590.10">
    <property type="entry name" value="Maltooligosyl trehalose synthase, domain 2"/>
    <property type="match status" value="1"/>
</dbReference>
<evidence type="ECO:0000259" key="1">
    <source>
        <dbReference type="SMART" id="SM00642"/>
    </source>
</evidence>
<dbReference type="InterPro" id="IPR013797">
    <property type="entry name" value="Maltooligo_trehalose_synth_4"/>
</dbReference>
<proteinExistence type="predicted"/>
<dbReference type="RefSeq" id="WP_311628636.1">
    <property type="nucleotide sequence ID" value="NZ_JAVREN010000002.1"/>
</dbReference>
<evidence type="ECO:0000313" key="3">
    <source>
        <dbReference type="Proteomes" id="UP001183388"/>
    </source>
</evidence>
<evidence type="ECO:0000313" key="2">
    <source>
        <dbReference type="EMBL" id="MDT0305726.1"/>
    </source>
</evidence>
<dbReference type="InterPro" id="IPR006047">
    <property type="entry name" value="GH13_cat_dom"/>
</dbReference>
<dbReference type="Gene3D" id="3.20.20.80">
    <property type="entry name" value="Glycosidases"/>
    <property type="match status" value="1"/>
</dbReference>
<keyword evidence="3" id="KW-1185">Reference proteome</keyword>